<accession>A0A0F9HTK8</accession>
<feature type="non-terminal residue" evidence="2">
    <location>
        <position position="1"/>
    </location>
</feature>
<dbReference type="Gene3D" id="2.60.120.1060">
    <property type="entry name" value="NPCBM/NEW2 domain"/>
    <property type="match status" value="1"/>
</dbReference>
<dbReference type="InterPro" id="IPR013222">
    <property type="entry name" value="Glyco_hyd_98_carb-bd"/>
</dbReference>
<proteinExistence type="predicted"/>
<evidence type="ECO:0000259" key="1">
    <source>
        <dbReference type="Pfam" id="PF08305"/>
    </source>
</evidence>
<dbReference type="InterPro" id="IPR008979">
    <property type="entry name" value="Galactose-bd-like_sf"/>
</dbReference>
<dbReference type="Pfam" id="PF08305">
    <property type="entry name" value="NPCBM"/>
    <property type="match status" value="1"/>
</dbReference>
<sequence>AGWLVPQPGQGRAEGAQTLRVRIDGGQLGADRTAVGTVTVTDLASGRKYPVVISAKIGRLFEFSAERIVLNVPLGKQAAREGMTLLNNSAQPLKWRAEGAVAWLRMSPGGGTIPPGELTFLTLRAAPPDRQAARHETALTLTVGRASKKIPVTAYVIAPYARPAAAKGKGIWLLDALERKLIAHASHTTGGYNHAENAKLPPAKRKVPEGWWQARPIYAGKLPGGFGDVYGLDERKWPFRLGRRRCLRGLWGYPYHQTTYDLTKADVRGFSAWVGFNPGMQKGKWPNRAAVLSFEAYVDGVLAAQSGLMRVTDEPRQLSVEGLAKAKRLQLVIRHADGGNDLRALGTWGDPTLYFDAPPEPLAALRRKELALWTDPPLRAIDEWAFIGPWPRTDGEDAFPAAKKLDFTATYRGVGDKPIAWRKVSCDADGVLRLEKVLADTVNTTSYCAVSLKSPRRQVAQFGMGAGGRWSSSVRIWLNGRHVYGKSQHVGGPKKNVHRFVAVLDAGVNLLLVRLDEAADVGGLVVTCRGEGVQTMLPKDVK</sequence>
<protein>
    <recommendedName>
        <fullName evidence="1">Glycosyl hydrolase family 98 putative carbohydrate-binding module domain-containing protein</fullName>
    </recommendedName>
</protein>
<dbReference type="EMBL" id="LAZR01014213">
    <property type="protein sequence ID" value="KKM18482.1"/>
    <property type="molecule type" value="Genomic_DNA"/>
</dbReference>
<evidence type="ECO:0000313" key="2">
    <source>
        <dbReference type="EMBL" id="KKM18482.1"/>
    </source>
</evidence>
<dbReference type="AlphaFoldDB" id="A0A0F9HTK8"/>
<organism evidence="2">
    <name type="scientific">marine sediment metagenome</name>
    <dbReference type="NCBI Taxonomy" id="412755"/>
    <lineage>
        <taxon>unclassified sequences</taxon>
        <taxon>metagenomes</taxon>
        <taxon>ecological metagenomes</taxon>
    </lineage>
</organism>
<reference evidence="2" key="1">
    <citation type="journal article" date="2015" name="Nature">
        <title>Complex archaea that bridge the gap between prokaryotes and eukaryotes.</title>
        <authorList>
            <person name="Spang A."/>
            <person name="Saw J.H."/>
            <person name="Jorgensen S.L."/>
            <person name="Zaremba-Niedzwiedzka K."/>
            <person name="Martijn J."/>
            <person name="Lind A.E."/>
            <person name="van Eijk R."/>
            <person name="Schleper C."/>
            <person name="Guy L."/>
            <person name="Ettema T.J."/>
        </authorList>
    </citation>
    <scope>NUCLEOTIDE SEQUENCE</scope>
</reference>
<feature type="domain" description="Glycosyl hydrolase family 98 putative carbohydrate-binding module" evidence="1">
    <location>
        <begin position="239"/>
        <end position="353"/>
    </location>
</feature>
<comment type="caution">
    <text evidence="2">The sequence shown here is derived from an EMBL/GenBank/DDBJ whole genome shotgun (WGS) entry which is preliminary data.</text>
</comment>
<dbReference type="SUPFAM" id="SSF49785">
    <property type="entry name" value="Galactose-binding domain-like"/>
    <property type="match status" value="1"/>
</dbReference>
<gene>
    <name evidence="2" type="ORF">LCGC14_1665260</name>
</gene>
<dbReference type="InterPro" id="IPR038637">
    <property type="entry name" value="NPCBM_sf"/>
</dbReference>
<name>A0A0F9HTK8_9ZZZZ</name>